<dbReference type="PANTHER" id="PTHR11440">
    <property type="entry name" value="LECITHIN-CHOLESTEROL ACYLTRANSFERASE-RELATED"/>
    <property type="match status" value="1"/>
</dbReference>
<reference evidence="1 2" key="1">
    <citation type="submission" date="2021-03" db="EMBL/GenBank/DDBJ databases">
        <title>Caproiciproducens sp. nov. isolated from feces of cow.</title>
        <authorList>
            <person name="Choi J.-Y."/>
        </authorList>
    </citation>
    <scope>NUCLEOTIDE SEQUENCE [LARGE SCALE GENOMIC DNA]</scope>
    <source>
        <strain evidence="1 2">AGMB10547</strain>
    </source>
</reference>
<evidence type="ECO:0008006" key="3">
    <source>
        <dbReference type="Google" id="ProtNLM"/>
    </source>
</evidence>
<protein>
    <recommendedName>
        <fullName evidence="3">Triacylglycerol lipase</fullName>
    </recommendedName>
</protein>
<organism evidence="1 2">
    <name type="scientific">Caproiciproducens faecalis</name>
    <dbReference type="NCBI Taxonomy" id="2820301"/>
    <lineage>
        <taxon>Bacteria</taxon>
        <taxon>Bacillati</taxon>
        <taxon>Bacillota</taxon>
        <taxon>Clostridia</taxon>
        <taxon>Eubacteriales</taxon>
        <taxon>Acutalibacteraceae</taxon>
        <taxon>Caproiciproducens</taxon>
    </lineage>
</organism>
<comment type="caution">
    <text evidence="1">The sequence shown here is derived from an EMBL/GenBank/DDBJ whole genome shotgun (WGS) entry which is preliminary data.</text>
</comment>
<gene>
    <name evidence="1" type="ORF">J5W02_04365</name>
</gene>
<dbReference type="RefSeq" id="WP_219964465.1">
    <property type="nucleotide sequence ID" value="NZ_JAGFNZ010000002.1"/>
</dbReference>
<sequence>MTFDNRCKTNYPIILIHGTGFRDRKWLNYWGRIPKILMNYGCEIYYGHQDSWATIEQNAITVKKSIEEALATSGSEKVNLIAHSKGGMEARYIISTLGLSNHIASLTTIGCPHHGSRTMDLVCKLPVMLFRPVSVFINLWFRILGDRNPDFHQVCRQFTTYFAEEFNRQNPDSESVYYQSYAAVMKNSFSDFILAAPHFVVSIIEGENDGLVTPMSAKWTNFRGVLRGSTNRGISHADEVDIRRKRLAKKVQAGRVRDICDVYVQIVEGLKQHGF</sequence>
<evidence type="ECO:0000313" key="1">
    <source>
        <dbReference type="EMBL" id="MBW7572037.1"/>
    </source>
</evidence>
<keyword evidence="2" id="KW-1185">Reference proteome</keyword>
<dbReference type="InterPro" id="IPR029058">
    <property type="entry name" value="AB_hydrolase_fold"/>
</dbReference>
<accession>A0ABS7DL83</accession>
<evidence type="ECO:0000313" key="2">
    <source>
        <dbReference type="Proteomes" id="UP000719942"/>
    </source>
</evidence>
<dbReference type="EMBL" id="JAGFNZ010000002">
    <property type="protein sequence ID" value="MBW7572037.1"/>
    <property type="molecule type" value="Genomic_DNA"/>
</dbReference>
<dbReference type="Gene3D" id="3.40.50.1820">
    <property type="entry name" value="alpha/beta hydrolase"/>
    <property type="match status" value="1"/>
</dbReference>
<dbReference type="Pfam" id="PF02089">
    <property type="entry name" value="Palm_thioest"/>
    <property type="match status" value="1"/>
</dbReference>
<dbReference type="Proteomes" id="UP000719942">
    <property type="component" value="Unassembled WGS sequence"/>
</dbReference>
<proteinExistence type="predicted"/>
<name>A0ABS7DL83_9FIRM</name>
<dbReference type="SUPFAM" id="SSF53474">
    <property type="entry name" value="alpha/beta-Hydrolases"/>
    <property type="match status" value="1"/>
</dbReference>